<keyword evidence="4" id="KW-1185">Reference proteome</keyword>
<dbReference type="AlphaFoldDB" id="A0A804UHX7"/>
<dbReference type="PROSITE" id="PS50102">
    <property type="entry name" value="RRM"/>
    <property type="match status" value="1"/>
</dbReference>
<dbReference type="InterPro" id="IPR012677">
    <property type="entry name" value="Nucleotide-bd_a/b_plait_sf"/>
</dbReference>
<sequence length="219" mass="23996">MTLRVILSRLRLTPLIHDGHHLRRSLSAAAAKLPDELPPGAPAPTSDSRLFVAGLSWSVDERSLTDAFSSFGTVTEDGAQCRSSAKCRGGREPLHRPQACSLFDEIPVRDVVTCSAAIYRHARSGLFHESAELFVGMMRAVRIMYDKNSGRSRGFGFVHFSNDNEAKCAKDAMDGKLEMKHGPVLILQVMLGRPLRISFALGRVRGASVIVPRLSTQVK</sequence>
<keyword evidence="1" id="KW-0694">RNA-binding</keyword>
<reference evidence="3" key="2">
    <citation type="submission" date="2019-07" db="EMBL/GenBank/DDBJ databases">
        <authorList>
            <person name="Seetharam A."/>
            <person name="Woodhouse M."/>
            <person name="Cannon E."/>
        </authorList>
    </citation>
    <scope>NUCLEOTIDE SEQUENCE [LARGE SCALE GENOMIC DNA]</scope>
    <source>
        <strain evidence="3">cv. B73</strain>
    </source>
</reference>
<evidence type="ECO:0000313" key="3">
    <source>
        <dbReference type="EnsemblPlants" id="Zm00001eb364970_P005"/>
    </source>
</evidence>
<reference evidence="3" key="3">
    <citation type="submission" date="2021-05" db="UniProtKB">
        <authorList>
            <consortium name="EnsemblPlants"/>
        </authorList>
    </citation>
    <scope>IDENTIFICATION</scope>
    <source>
        <strain evidence="3">cv. B73</strain>
    </source>
</reference>
<proteinExistence type="predicted"/>
<dbReference type="InterPro" id="IPR035979">
    <property type="entry name" value="RBD_domain_sf"/>
</dbReference>
<dbReference type="InterPro" id="IPR000504">
    <property type="entry name" value="RRM_dom"/>
</dbReference>
<dbReference type="PANTHER" id="PTHR15241:SF334">
    <property type="entry name" value="GLYCINE-RICH RNA-BINDING PROTEIN 4, MITOCHONDRIAL"/>
    <property type="match status" value="1"/>
</dbReference>
<dbReference type="PANTHER" id="PTHR15241">
    <property type="entry name" value="TRANSFORMER-2-RELATED"/>
    <property type="match status" value="1"/>
</dbReference>
<dbReference type="Pfam" id="PF00076">
    <property type="entry name" value="RRM_1"/>
    <property type="match status" value="1"/>
</dbReference>
<protein>
    <recommendedName>
        <fullName evidence="2">RRM domain-containing protein</fullName>
    </recommendedName>
</protein>
<accession>A0A804UHX7</accession>
<dbReference type="EnsemblPlants" id="Zm00001eb364970_T005">
    <property type="protein sequence ID" value="Zm00001eb364970_P005"/>
    <property type="gene ID" value="Zm00001eb364970"/>
</dbReference>
<evidence type="ECO:0000256" key="1">
    <source>
        <dbReference type="PROSITE-ProRule" id="PRU00176"/>
    </source>
</evidence>
<name>A0A804UHX7_MAIZE</name>
<dbReference type="Proteomes" id="UP000007305">
    <property type="component" value="Chromosome 8"/>
</dbReference>
<gene>
    <name evidence="3" type="primary">LOC118473166</name>
</gene>
<feature type="domain" description="RRM" evidence="2">
    <location>
        <begin position="48"/>
        <end position="202"/>
    </location>
</feature>
<dbReference type="Gramene" id="Zm00001eb364970_T005">
    <property type="protein sequence ID" value="Zm00001eb364970_P005"/>
    <property type="gene ID" value="Zm00001eb364970"/>
</dbReference>
<evidence type="ECO:0000313" key="4">
    <source>
        <dbReference type="Proteomes" id="UP000007305"/>
    </source>
</evidence>
<reference evidence="4" key="1">
    <citation type="journal article" date="2009" name="Science">
        <title>The B73 maize genome: complexity, diversity, and dynamics.</title>
        <authorList>
            <person name="Schnable P.S."/>
            <person name="Ware D."/>
            <person name="Fulton R.S."/>
            <person name="Stein J.C."/>
            <person name="Wei F."/>
            <person name="Pasternak S."/>
            <person name="Liang C."/>
            <person name="Zhang J."/>
            <person name="Fulton L."/>
            <person name="Graves T.A."/>
            <person name="Minx P."/>
            <person name="Reily A.D."/>
            <person name="Courtney L."/>
            <person name="Kruchowski S.S."/>
            <person name="Tomlinson C."/>
            <person name="Strong C."/>
            <person name="Delehaunty K."/>
            <person name="Fronick C."/>
            <person name="Courtney B."/>
            <person name="Rock S.M."/>
            <person name="Belter E."/>
            <person name="Du F."/>
            <person name="Kim K."/>
            <person name="Abbott R.M."/>
            <person name="Cotton M."/>
            <person name="Levy A."/>
            <person name="Marchetto P."/>
            <person name="Ochoa K."/>
            <person name="Jackson S.M."/>
            <person name="Gillam B."/>
            <person name="Chen W."/>
            <person name="Yan L."/>
            <person name="Higginbotham J."/>
            <person name="Cardenas M."/>
            <person name="Waligorski J."/>
            <person name="Applebaum E."/>
            <person name="Phelps L."/>
            <person name="Falcone J."/>
            <person name="Kanchi K."/>
            <person name="Thane T."/>
            <person name="Scimone A."/>
            <person name="Thane N."/>
            <person name="Henke J."/>
            <person name="Wang T."/>
            <person name="Ruppert J."/>
            <person name="Shah N."/>
            <person name="Rotter K."/>
            <person name="Hodges J."/>
            <person name="Ingenthron E."/>
            <person name="Cordes M."/>
            <person name="Kohlberg S."/>
            <person name="Sgro J."/>
            <person name="Delgado B."/>
            <person name="Mead K."/>
            <person name="Chinwalla A."/>
            <person name="Leonard S."/>
            <person name="Crouse K."/>
            <person name="Collura K."/>
            <person name="Kudrna D."/>
            <person name="Currie J."/>
            <person name="He R."/>
            <person name="Angelova A."/>
            <person name="Rajasekar S."/>
            <person name="Mueller T."/>
            <person name="Lomeli R."/>
            <person name="Scara G."/>
            <person name="Ko A."/>
            <person name="Delaney K."/>
            <person name="Wissotski M."/>
            <person name="Lopez G."/>
            <person name="Campos D."/>
            <person name="Braidotti M."/>
            <person name="Ashley E."/>
            <person name="Golser W."/>
            <person name="Kim H."/>
            <person name="Lee S."/>
            <person name="Lin J."/>
            <person name="Dujmic Z."/>
            <person name="Kim W."/>
            <person name="Talag J."/>
            <person name="Zuccolo A."/>
            <person name="Fan C."/>
            <person name="Sebastian A."/>
            <person name="Kramer M."/>
            <person name="Spiegel L."/>
            <person name="Nascimento L."/>
            <person name="Zutavern T."/>
            <person name="Miller B."/>
            <person name="Ambroise C."/>
            <person name="Muller S."/>
            <person name="Spooner W."/>
            <person name="Narechania A."/>
            <person name="Ren L."/>
            <person name="Wei S."/>
            <person name="Kumari S."/>
            <person name="Faga B."/>
            <person name="Levy M.J."/>
            <person name="McMahan L."/>
            <person name="Van Buren P."/>
            <person name="Vaughn M.W."/>
            <person name="Ying K."/>
            <person name="Yeh C.-T."/>
            <person name="Emrich S.J."/>
            <person name="Jia Y."/>
            <person name="Kalyanaraman A."/>
            <person name="Hsia A.-P."/>
            <person name="Barbazuk W.B."/>
            <person name="Baucom R.S."/>
            <person name="Brutnell T.P."/>
            <person name="Carpita N.C."/>
            <person name="Chaparro C."/>
            <person name="Chia J.-M."/>
            <person name="Deragon J.-M."/>
            <person name="Estill J.C."/>
            <person name="Fu Y."/>
            <person name="Jeddeloh J.A."/>
            <person name="Han Y."/>
            <person name="Lee H."/>
            <person name="Li P."/>
            <person name="Lisch D.R."/>
            <person name="Liu S."/>
            <person name="Liu Z."/>
            <person name="Nagel D.H."/>
            <person name="McCann M.C."/>
            <person name="SanMiguel P."/>
            <person name="Myers A.M."/>
            <person name="Nettleton D."/>
            <person name="Nguyen J."/>
            <person name="Penning B.W."/>
            <person name="Ponnala L."/>
            <person name="Schneider K.L."/>
            <person name="Schwartz D.C."/>
            <person name="Sharma A."/>
            <person name="Soderlund C."/>
            <person name="Springer N.M."/>
            <person name="Sun Q."/>
            <person name="Wang H."/>
            <person name="Waterman M."/>
            <person name="Westerman R."/>
            <person name="Wolfgruber T.K."/>
            <person name="Yang L."/>
            <person name="Yu Y."/>
            <person name="Zhang L."/>
            <person name="Zhou S."/>
            <person name="Zhu Q."/>
            <person name="Bennetzen J.L."/>
            <person name="Dawe R.K."/>
            <person name="Jiang J."/>
            <person name="Jiang N."/>
            <person name="Presting G.G."/>
            <person name="Wessler S.R."/>
            <person name="Aluru S."/>
            <person name="Martienssen R.A."/>
            <person name="Clifton S.W."/>
            <person name="McCombie W.R."/>
            <person name="Wing R.A."/>
            <person name="Wilson R.K."/>
        </authorList>
    </citation>
    <scope>NUCLEOTIDE SEQUENCE [LARGE SCALE GENOMIC DNA]</scope>
    <source>
        <strain evidence="4">cv. B73</strain>
    </source>
</reference>
<organism evidence="3 4">
    <name type="scientific">Zea mays</name>
    <name type="common">Maize</name>
    <dbReference type="NCBI Taxonomy" id="4577"/>
    <lineage>
        <taxon>Eukaryota</taxon>
        <taxon>Viridiplantae</taxon>
        <taxon>Streptophyta</taxon>
        <taxon>Embryophyta</taxon>
        <taxon>Tracheophyta</taxon>
        <taxon>Spermatophyta</taxon>
        <taxon>Magnoliopsida</taxon>
        <taxon>Liliopsida</taxon>
        <taxon>Poales</taxon>
        <taxon>Poaceae</taxon>
        <taxon>PACMAD clade</taxon>
        <taxon>Panicoideae</taxon>
        <taxon>Andropogonodae</taxon>
        <taxon>Andropogoneae</taxon>
        <taxon>Tripsacinae</taxon>
        <taxon>Zea</taxon>
    </lineage>
</organism>
<dbReference type="InParanoid" id="A0A804UHX7"/>
<dbReference type="SUPFAM" id="SSF54928">
    <property type="entry name" value="RNA-binding domain, RBD"/>
    <property type="match status" value="2"/>
</dbReference>
<evidence type="ECO:0000259" key="2">
    <source>
        <dbReference type="PROSITE" id="PS50102"/>
    </source>
</evidence>
<dbReference type="GO" id="GO:0003723">
    <property type="term" value="F:RNA binding"/>
    <property type="evidence" value="ECO:0007669"/>
    <property type="project" value="UniProtKB-UniRule"/>
</dbReference>
<dbReference type="SMART" id="SM00360">
    <property type="entry name" value="RRM"/>
    <property type="match status" value="1"/>
</dbReference>
<dbReference type="Gene3D" id="3.30.70.330">
    <property type="match status" value="2"/>
</dbReference>